<feature type="compositionally biased region" description="Basic and acidic residues" evidence="1">
    <location>
        <begin position="32"/>
        <end position="45"/>
    </location>
</feature>
<feature type="region of interest" description="Disordered" evidence="1">
    <location>
        <begin position="290"/>
        <end position="335"/>
    </location>
</feature>
<evidence type="ECO:0000313" key="3">
    <source>
        <dbReference type="Proteomes" id="UP001275084"/>
    </source>
</evidence>
<feature type="compositionally biased region" description="Polar residues" evidence="1">
    <location>
        <begin position="223"/>
        <end position="246"/>
    </location>
</feature>
<accession>A0AAJ0H6H6</accession>
<feature type="region of interest" description="Disordered" evidence="1">
    <location>
        <begin position="133"/>
        <end position="268"/>
    </location>
</feature>
<reference evidence="2" key="2">
    <citation type="submission" date="2023-06" db="EMBL/GenBank/DDBJ databases">
        <authorList>
            <consortium name="Lawrence Berkeley National Laboratory"/>
            <person name="Haridas S."/>
            <person name="Hensen N."/>
            <person name="Bonometti L."/>
            <person name="Westerberg I."/>
            <person name="Brannstrom I.O."/>
            <person name="Guillou S."/>
            <person name="Cros-Aarteil S."/>
            <person name="Calhoun S."/>
            <person name="Kuo A."/>
            <person name="Mondo S."/>
            <person name="Pangilinan J."/>
            <person name="Riley R."/>
            <person name="Labutti K."/>
            <person name="Andreopoulos B."/>
            <person name="Lipzen A."/>
            <person name="Chen C."/>
            <person name="Yanf M."/>
            <person name="Daum C."/>
            <person name="Ng V."/>
            <person name="Clum A."/>
            <person name="Steindorff A."/>
            <person name="Ohm R."/>
            <person name="Martin F."/>
            <person name="Silar P."/>
            <person name="Natvig D."/>
            <person name="Lalanne C."/>
            <person name="Gautier V."/>
            <person name="Ament-Velasquez S.L."/>
            <person name="Kruys A."/>
            <person name="Hutchinson M.I."/>
            <person name="Powell A.J."/>
            <person name="Barry K."/>
            <person name="Miller A.N."/>
            <person name="Grigoriev I.V."/>
            <person name="Debuchy R."/>
            <person name="Gladieux P."/>
            <person name="Thoren M.H."/>
            <person name="Johannesson H."/>
        </authorList>
    </citation>
    <scope>NUCLEOTIDE SEQUENCE</scope>
    <source>
        <strain evidence="2">CBS 955.72</strain>
    </source>
</reference>
<feature type="compositionally biased region" description="Low complexity" evidence="1">
    <location>
        <begin position="311"/>
        <end position="321"/>
    </location>
</feature>
<sequence length="531" mass="56044">MASFGGHSAPNKITKQRGKMVKPILKKLSYSHSEKNSLDLDRGWEDQSVEQLGQPGPLGSHGWGDGYGSRSNSTRDVTFAFPTGPFAFGDGVGGSGSGSGSGSVGSTTAVIVAGAGAVGVGVGVGAGGSNVRTKFQHGRSASQASTGSNSRGGFIHPFQQTPRTSTPPLSYANSLASFDNARDYSPTITENEDDGLDLHNPPNNTTSATPSANSHHIHHPLPTLSQSNLRRPSLASQRTASFSDITTPAGPLRVNTGRSTPATTSRLAHGSLSTASHSDLHLNLTLTSLESPTTASGTTSAAPAPPPPAVSPTSSAAPMSPLRSSLEAASFPRLRSRSELDTAARAENIRAARRRFEERERAKEEKYDREMIRKRERRDTERAARIEKESRKTSMSDSARPSASRKSTPTSLSTSSAPVGASATGKGFWAGGSGGVSNSSRNDLSLIGRKSMAAEEVGEKQMTFAARKYESVPDGQTLPPAFGPGIGSGVEGVRFETHSRRGSNAKRRTQTYWQGFILWLRTKILRMSGGR</sequence>
<gene>
    <name evidence="2" type="ORF">B0T25DRAFT_343298</name>
</gene>
<feature type="region of interest" description="Disordered" evidence="1">
    <location>
        <begin position="375"/>
        <end position="422"/>
    </location>
</feature>
<evidence type="ECO:0000256" key="1">
    <source>
        <dbReference type="SAM" id="MobiDB-lite"/>
    </source>
</evidence>
<dbReference type="Proteomes" id="UP001275084">
    <property type="component" value="Unassembled WGS sequence"/>
</dbReference>
<dbReference type="AlphaFoldDB" id="A0AAJ0H6H6"/>
<proteinExistence type="predicted"/>
<feature type="compositionally biased region" description="Low complexity" evidence="1">
    <location>
        <begin position="404"/>
        <end position="416"/>
    </location>
</feature>
<keyword evidence="3" id="KW-1185">Reference proteome</keyword>
<feature type="compositionally biased region" description="Polar residues" evidence="1">
    <location>
        <begin position="158"/>
        <end position="177"/>
    </location>
</feature>
<name>A0AAJ0H6H6_9PEZI</name>
<feature type="compositionally biased region" description="Low complexity" evidence="1">
    <location>
        <begin position="291"/>
        <end position="302"/>
    </location>
</feature>
<feature type="compositionally biased region" description="Polar residues" evidence="1">
    <location>
        <begin position="256"/>
        <end position="268"/>
    </location>
</feature>
<organism evidence="2 3">
    <name type="scientific">Lasiosphaeria hispida</name>
    <dbReference type="NCBI Taxonomy" id="260671"/>
    <lineage>
        <taxon>Eukaryota</taxon>
        <taxon>Fungi</taxon>
        <taxon>Dikarya</taxon>
        <taxon>Ascomycota</taxon>
        <taxon>Pezizomycotina</taxon>
        <taxon>Sordariomycetes</taxon>
        <taxon>Sordariomycetidae</taxon>
        <taxon>Sordariales</taxon>
        <taxon>Lasiosphaeriaceae</taxon>
        <taxon>Lasiosphaeria</taxon>
    </lineage>
</organism>
<protein>
    <submittedName>
        <fullName evidence="2">Uncharacterized protein</fullName>
    </submittedName>
</protein>
<feature type="compositionally biased region" description="Polar residues" evidence="1">
    <location>
        <begin position="201"/>
        <end position="214"/>
    </location>
</feature>
<evidence type="ECO:0000313" key="2">
    <source>
        <dbReference type="EMBL" id="KAK3341478.1"/>
    </source>
</evidence>
<comment type="caution">
    <text evidence="2">The sequence shown here is derived from an EMBL/GenBank/DDBJ whole genome shotgun (WGS) entry which is preliminary data.</text>
</comment>
<feature type="region of interest" description="Disordered" evidence="1">
    <location>
        <begin position="1"/>
        <end position="75"/>
    </location>
</feature>
<feature type="compositionally biased region" description="Polar residues" evidence="1">
    <location>
        <begin position="139"/>
        <end position="151"/>
    </location>
</feature>
<feature type="compositionally biased region" description="Basic and acidic residues" evidence="1">
    <location>
        <begin position="375"/>
        <end position="394"/>
    </location>
</feature>
<dbReference type="EMBL" id="JAUIQD010000008">
    <property type="protein sequence ID" value="KAK3341478.1"/>
    <property type="molecule type" value="Genomic_DNA"/>
</dbReference>
<reference evidence="2" key="1">
    <citation type="journal article" date="2023" name="Mol. Phylogenet. Evol.">
        <title>Genome-scale phylogeny and comparative genomics of the fungal order Sordariales.</title>
        <authorList>
            <person name="Hensen N."/>
            <person name="Bonometti L."/>
            <person name="Westerberg I."/>
            <person name="Brannstrom I.O."/>
            <person name="Guillou S."/>
            <person name="Cros-Aarteil S."/>
            <person name="Calhoun S."/>
            <person name="Haridas S."/>
            <person name="Kuo A."/>
            <person name="Mondo S."/>
            <person name="Pangilinan J."/>
            <person name="Riley R."/>
            <person name="LaButti K."/>
            <person name="Andreopoulos B."/>
            <person name="Lipzen A."/>
            <person name="Chen C."/>
            <person name="Yan M."/>
            <person name="Daum C."/>
            <person name="Ng V."/>
            <person name="Clum A."/>
            <person name="Steindorff A."/>
            <person name="Ohm R.A."/>
            <person name="Martin F."/>
            <person name="Silar P."/>
            <person name="Natvig D.O."/>
            <person name="Lalanne C."/>
            <person name="Gautier V."/>
            <person name="Ament-Velasquez S.L."/>
            <person name="Kruys A."/>
            <person name="Hutchinson M.I."/>
            <person name="Powell A.J."/>
            <person name="Barry K."/>
            <person name="Miller A.N."/>
            <person name="Grigoriev I.V."/>
            <person name="Debuchy R."/>
            <person name="Gladieux P."/>
            <person name="Hiltunen Thoren M."/>
            <person name="Johannesson H."/>
        </authorList>
    </citation>
    <scope>NUCLEOTIDE SEQUENCE</scope>
    <source>
        <strain evidence="2">CBS 955.72</strain>
    </source>
</reference>